<evidence type="ECO:0000256" key="3">
    <source>
        <dbReference type="ARBA" id="ARBA00022989"/>
    </source>
</evidence>
<evidence type="ECO:0000256" key="5">
    <source>
        <dbReference type="SAM" id="Phobius"/>
    </source>
</evidence>
<organism evidence="6 7">
    <name type="scientific">Starmerella bacillaris</name>
    <name type="common">Yeast</name>
    <name type="synonym">Candida zemplinina</name>
    <dbReference type="NCBI Taxonomy" id="1247836"/>
    <lineage>
        <taxon>Eukaryota</taxon>
        <taxon>Fungi</taxon>
        <taxon>Dikarya</taxon>
        <taxon>Ascomycota</taxon>
        <taxon>Saccharomycotina</taxon>
        <taxon>Dipodascomycetes</taxon>
        <taxon>Dipodascales</taxon>
        <taxon>Trichomonascaceae</taxon>
        <taxon>Starmerella</taxon>
    </lineage>
</organism>
<dbReference type="Pfam" id="PF05653">
    <property type="entry name" value="Mg_trans_NIPA"/>
    <property type="match status" value="1"/>
</dbReference>
<proteinExistence type="predicted"/>
<feature type="transmembrane region" description="Helical" evidence="5">
    <location>
        <begin position="188"/>
        <end position="209"/>
    </location>
</feature>
<feature type="transmembrane region" description="Helical" evidence="5">
    <location>
        <begin position="108"/>
        <end position="128"/>
    </location>
</feature>
<dbReference type="Proteomes" id="UP001362899">
    <property type="component" value="Unassembled WGS sequence"/>
</dbReference>
<feature type="transmembrane region" description="Helical" evidence="5">
    <location>
        <begin position="286"/>
        <end position="304"/>
    </location>
</feature>
<dbReference type="PANTHER" id="PTHR12570">
    <property type="match status" value="1"/>
</dbReference>
<feature type="transmembrane region" description="Helical" evidence="5">
    <location>
        <begin position="255"/>
        <end position="274"/>
    </location>
</feature>
<comment type="caution">
    <text evidence="6">The sequence shown here is derived from an EMBL/GenBank/DDBJ whole genome shotgun (WGS) entry which is preliminary data.</text>
</comment>
<feature type="transmembrane region" description="Helical" evidence="5">
    <location>
        <begin position="75"/>
        <end position="101"/>
    </location>
</feature>
<evidence type="ECO:0000313" key="7">
    <source>
        <dbReference type="Proteomes" id="UP001362899"/>
    </source>
</evidence>
<dbReference type="EMBL" id="BTGC01000003">
    <property type="protein sequence ID" value="GMM50982.1"/>
    <property type="molecule type" value="Genomic_DNA"/>
</dbReference>
<keyword evidence="3 5" id="KW-1133">Transmembrane helix</keyword>
<keyword evidence="7" id="KW-1185">Reference proteome</keyword>
<comment type="subcellular location">
    <subcellularLocation>
        <location evidence="1">Membrane</location>
        <topology evidence="1">Multi-pass membrane protein</topology>
    </subcellularLocation>
</comment>
<sequence length="370" mass="41568">MWDYSVVVVASVVQSLGLTLQRASYAEVDLIDPTDTSQTSSAIESAFRHKRAWLWRTGVFLFIAANIFGSSVQLAVLPLALVCTLQASGLVANSVFAVLILNEPFTKMALAGTFLVVIGAMLIAGLGSFEDPSLSLDQLLKLFWAPKFIGWMSFTLCFAFFCIWLAIKVERMTERPQVLNRVGMMWGILGGIASAHSLLMAKLAIQLLIRDMKHRQWIKDICDYHFWVVIIMFAVFALSQMWFVSRGLEYTSTSVLYPLVFCVYNICTLMNSLFFYSNRKVDTHKLGYMLVGLLILICGVLLLSSRLEESIPESINLEQEPVAIPYETTASINTYTSFDALTPKVSSPKRIKKRPLSKEQHEILKELFSV</sequence>
<keyword evidence="4 5" id="KW-0472">Membrane</keyword>
<protein>
    <recommendedName>
        <fullName evidence="8">Magnesium transporter</fullName>
    </recommendedName>
</protein>
<evidence type="ECO:0000256" key="2">
    <source>
        <dbReference type="ARBA" id="ARBA00022692"/>
    </source>
</evidence>
<accession>A0AAV5RIQ2</accession>
<dbReference type="SUPFAM" id="SSF103481">
    <property type="entry name" value="Multidrug resistance efflux transporter EmrE"/>
    <property type="match status" value="1"/>
</dbReference>
<dbReference type="GO" id="GO:0016020">
    <property type="term" value="C:membrane"/>
    <property type="evidence" value="ECO:0007669"/>
    <property type="project" value="UniProtKB-SubCell"/>
</dbReference>
<feature type="transmembrane region" description="Helical" evidence="5">
    <location>
        <begin position="53"/>
        <end position="69"/>
    </location>
</feature>
<dbReference type="GO" id="GO:0015095">
    <property type="term" value="F:magnesium ion transmembrane transporter activity"/>
    <property type="evidence" value="ECO:0007669"/>
    <property type="project" value="InterPro"/>
</dbReference>
<dbReference type="Gene3D" id="1.10.3730.20">
    <property type="match status" value="1"/>
</dbReference>
<evidence type="ECO:0000313" key="6">
    <source>
        <dbReference type="EMBL" id="GMM50982.1"/>
    </source>
</evidence>
<name>A0AAV5RIQ2_STABA</name>
<feature type="transmembrane region" description="Helical" evidence="5">
    <location>
        <begin position="224"/>
        <end position="243"/>
    </location>
</feature>
<evidence type="ECO:0008006" key="8">
    <source>
        <dbReference type="Google" id="ProtNLM"/>
    </source>
</evidence>
<dbReference type="InterPro" id="IPR037185">
    <property type="entry name" value="EmrE-like"/>
</dbReference>
<feature type="transmembrane region" description="Helical" evidence="5">
    <location>
        <begin position="148"/>
        <end position="167"/>
    </location>
</feature>
<dbReference type="PANTHER" id="PTHR12570:SF86">
    <property type="entry name" value="ADR321CP"/>
    <property type="match status" value="1"/>
</dbReference>
<dbReference type="InterPro" id="IPR008521">
    <property type="entry name" value="Mg_trans_NIPA"/>
</dbReference>
<evidence type="ECO:0000256" key="4">
    <source>
        <dbReference type="ARBA" id="ARBA00023136"/>
    </source>
</evidence>
<dbReference type="AlphaFoldDB" id="A0AAV5RIQ2"/>
<keyword evidence="2 5" id="KW-0812">Transmembrane</keyword>
<reference evidence="6 7" key="1">
    <citation type="journal article" date="2023" name="Elife">
        <title>Identification of key yeast species and microbe-microbe interactions impacting larval growth of Drosophila in the wild.</title>
        <authorList>
            <person name="Mure A."/>
            <person name="Sugiura Y."/>
            <person name="Maeda R."/>
            <person name="Honda K."/>
            <person name="Sakurai N."/>
            <person name="Takahashi Y."/>
            <person name="Watada M."/>
            <person name="Katoh T."/>
            <person name="Gotoh A."/>
            <person name="Gotoh Y."/>
            <person name="Taniguchi I."/>
            <person name="Nakamura K."/>
            <person name="Hayashi T."/>
            <person name="Katayama T."/>
            <person name="Uemura T."/>
            <person name="Hattori Y."/>
        </authorList>
    </citation>
    <scope>NUCLEOTIDE SEQUENCE [LARGE SCALE GENOMIC DNA]</scope>
    <source>
        <strain evidence="6 7">SB-73</strain>
    </source>
</reference>
<gene>
    <name evidence="6" type="ORF">DASB73_019400</name>
</gene>
<evidence type="ECO:0000256" key="1">
    <source>
        <dbReference type="ARBA" id="ARBA00004141"/>
    </source>
</evidence>